<sequence>SKEVAWSILISESTDLYRETVTGKFHKAYQTSSLCAFWSNHFSQTSLGDVDD</sequence>
<comment type="caution">
    <text evidence="1">The sequence shown here is derived from an EMBL/GenBank/DDBJ whole genome shotgun (WGS) entry which is preliminary data.</text>
</comment>
<proteinExistence type="predicted"/>
<keyword evidence="2" id="KW-1185">Reference proteome</keyword>
<feature type="non-terminal residue" evidence="1">
    <location>
        <position position="52"/>
    </location>
</feature>
<dbReference type="Proteomes" id="UP000789570">
    <property type="component" value="Unassembled WGS sequence"/>
</dbReference>
<organism evidence="1 2">
    <name type="scientific">Funneliformis caledonium</name>
    <dbReference type="NCBI Taxonomy" id="1117310"/>
    <lineage>
        <taxon>Eukaryota</taxon>
        <taxon>Fungi</taxon>
        <taxon>Fungi incertae sedis</taxon>
        <taxon>Mucoromycota</taxon>
        <taxon>Glomeromycotina</taxon>
        <taxon>Glomeromycetes</taxon>
        <taxon>Glomerales</taxon>
        <taxon>Glomeraceae</taxon>
        <taxon>Funneliformis</taxon>
    </lineage>
</organism>
<accession>A0A9N9JEF1</accession>
<reference evidence="1" key="1">
    <citation type="submission" date="2021-06" db="EMBL/GenBank/DDBJ databases">
        <authorList>
            <person name="Kallberg Y."/>
            <person name="Tangrot J."/>
            <person name="Rosling A."/>
        </authorList>
    </citation>
    <scope>NUCLEOTIDE SEQUENCE</scope>
    <source>
        <strain evidence="1">UK204</strain>
    </source>
</reference>
<dbReference type="AlphaFoldDB" id="A0A9N9JEF1"/>
<evidence type="ECO:0000313" key="2">
    <source>
        <dbReference type="Proteomes" id="UP000789570"/>
    </source>
</evidence>
<name>A0A9N9JEF1_9GLOM</name>
<feature type="non-terminal residue" evidence="1">
    <location>
        <position position="1"/>
    </location>
</feature>
<evidence type="ECO:0000313" key="1">
    <source>
        <dbReference type="EMBL" id="CAG8775289.1"/>
    </source>
</evidence>
<gene>
    <name evidence="1" type="ORF">FCALED_LOCUS17789</name>
</gene>
<dbReference type="EMBL" id="CAJVPQ010029638">
    <property type="protein sequence ID" value="CAG8775289.1"/>
    <property type="molecule type" value="Genomic_DNA"/>
</dbReference>
<protein>
    <submittedName>
        <fullName evidence="1">15948_t:CDS:1</fullName>
    </submittedName>
</protein>